<accession>A0A9X2RUE1</accession>
<comment type="caution">
    <text evidence="7">The sequence shown here is derived from an EMBL/GenBank/DDBJ whole genome shotgun (WGS) entry which is preliminary data.</text>
</comment>
<dbReference type="Proteomes" id="UP001142400">
    <property type="component" value="Unassembled WGS sequence"/>
</dbReference>
<dbReference type="GO" id="GO:0006418">
    <property type="term" value="P:tRNA aminoacylation for protein translation"/>
    <property type="evidence" value="ECO:0007669"/>
    <property type="project" value="InterPro"/>
</dbReference>
<dbReference type="SUPFAM" id="SSF47323">
    <property type="entry name" value="Anticodon-binding domain of a subclass of class I aminoacyl-tRNA synthetases"/>
    <property type="match status" value="1"/>
</dbReference>
<keyword evidence="5" id="KW-0030">Aminoacyl-tRNA synthetase</keyword>
<reference evidence="7" key="1">
    <citation type="submission" date="2022-06" db="EMBL/GenBank/DDBJ databases">
        <title>WGS of actinobacteria.</title>
        <authorList>
            <person name="Thawai C."/>
        </authorList>
    </citation>
    <scope>NUCLEOTIDE SEQUENCE</scope>
    <source>
        <strain evidence="7">DSM 42010</strain>
    </source>
</reference>
<dbReference type="GO" id="GO:0004812">
    <property type="term" value="F:aminoacyl-tRNA ligase activity"/>
    <property type="evidence" value="ECO:0007669"/>
    <property type="project" value="UniProtKB-KW"/>
</dbReference>
<evidence type="ECO:0000313" key="8">
    <source>
        <dbReference type="Proteomes" id="UP001142400"/>
    </source>
</evidence>
<dbReference type="Pfam" id="PF08264">
    <property type="entry name" value="Anticodon_1"/>
    <property type="match status" value="1"/>
</dbReference>
<keyword evidence="8" id="KW-1185">Reference proteome</keyword>
<dbReference type="Gene3D" id="1.10.730.10">
    <property type="entry name" value="Isoleucyl-tRNA Synthetase, Domain 1"/>
    <property type="match status" value="1"/>
</dbReference>
<evidence type="ECO:0000256" key="3">
    <source>
        <dbReference type="ARBA" id="ARBA00022840"/>
    </source>
</evidence>
<protein>
    <submittedName>
        <fullName evidence="7">Class I tRNA ligase family protein</fullName>
    </submittedName>
</protein>
<keyword evidence="2" id="KW-0547">Nucleotide-binding</keyword>
<sequence>MLPLWNAWHFLTLYAGDTEGRVRTDADHPLDRYLLAKTRDLVALTTRAMDGYDLSRACSALRDHLDVLTNWYIRCSLDRVGADVLPFPLSGGALCRVEHPDRERRAEALELRLRAGEMVYVPAHHSCTLSEARTPCRLLLLVLHATP</sequence>
<dbReference type="EMBL" id="JANIIC010000005">
    <property type="protein sequence ID" value="MCQ8828674.1"/>
    <property type="molecule type" value="Genomic_DNA"/>
</dbReference>
<evidence type="ECO:0000256" key="4">
    <source>
        <dbReference type="ARBA" id="ARBA00022917"/>
    </source>
</evidence>
<dbReference type="RefSeq" id="WP_257630151.1">
    <property type="nucleotide sequence ID" value="NZ_JANIIC010000005.1"/>
</dbReference>
<evidence type="ECO:0000259" key="6">
    <source>
        <dbReference type="Pfam" id="PF08264"/>
    </source>
</evidence>
<keyword evidence="4" id="KW-0648">Protein biosynthesis</keyword>
<feature type="domain" description="Methionyl/Valyl/Leucyl/Isoleucyl-tRNA synthetase anticodon-binding" evidence="6">
    <location>
        <begin position="31"/>
        <end position="80"/>
    </location>
</feature>
<keyword evidence="1 7" id="KW-0436">Ligase</keyword>
<proteinExistence type="predicted"/>
<evidence type="ECO:0000256" key="1">
    <source>
        <dbReference type="ARBA" id="ARBA00022598"/>
    </source>
</evidence>
<gene>
    <name evidence="7" type="ORF">NQU54_06165</name>
</gene>
<dbReference type="GO" id="GO:0005524">
    <property type="term" value="F:ATP binding"/>
    <property type="evidence" value="ECO:0007669"/>
    <property type="project" value="UniProtKB-KW"/>
</dbReference>
<dbReference type="InterPro" id="IPR009080">
    <property type="entry name" value="tRNAsynth_Ia_anticodon-bd"/>
</dbReference>
<organism evidence="7 8">
    <name type="scientific">Streptomyces malaysiensis subsp. samsunensis</name>
    <dbReference type="NCBI Taxonomy" id="459658"/>
    <lineage>
        <taxon>Bacteria</taxon>
        <taxon>Bacillati</taxon>
        <taxon>Actinomycetota</taxon>
        <taxon>Actinomycetes</taxon>
        <taxon>Kitasatosporales</taxon>
        <taxon>Streptomycetaceae</taxon>
        <taxon>Streptomyces</taxon>
        <taxon>Streptomyces violaceusniger group</taxon>
    </lineage>
</organism>
<evidence type="ECO:0000256" key="5">
    <source>
        <dbReference type="ARBA" id="ARBA00023146"/>
    </source>
</evidence>
<evidence type="ECO:0000313" key="7">
    <source>
        <dbReference type="EMBL" id="MCQ8828674.1"/>
    </source>
</evidence>
<dbReference type="AlphaFoldDB" id="A0A9X2RUE1"/>
<evidence type="ECO:0000256" key="2">
    <source>
        <dbReference type="ARBA" id="ARBA00022741"/>
    </source>
</evidence>
<dbReference type="InterPro" id="IPR013155">
    <property type="entry name" value="M/V/L/I-tRNA-synth_anticd-bd"/>
</dbReference>
<keyword evidence="3" id="KW-0067">ATP-binding</keyword>
<name>A0A9X2RUE1_STRMQ</name>